<evidence type="ECO:0000256" key="7">
    <source>
        <dbReference type="ARBA" id="ARBA00022801"/>
    </source>
</evidence>
<evidence type="ECO:0000259" key="9">
    <source>
        <dbReference type="PROSITE" id="PS50878"/>
    </source>
</evidence>
<sequence length="422" mass="47406">NSPTLCQLYVAAALAPLRSAWPECLIYHYMDDILFCQKQPFESAQIGYIADTLDYFGLPIAKDKIQMSWPWKYLGWLISDSVIRPQKLTISAKLATLHDAQRLLGDLQWVRPVLGLRNEDIAPLLPLLKGTDPAQPISVSPEQLQTLQAIADKINSSWTHRAMEHVPFAIFILHTGPHVNTVIAQWRDGQEGQEDKFYLIEWVFGAINPKKNIELTLEAMADLIKRARLRTVAITGEEPVSIHLPMAPAELEWALANSSPLQSSVLNWSGTLTTKFPSGKLGTLIKTQRWAGIPLRSERPLAEAVTVFTDAGGRTGKALVVWLREGNWHHEILEGSEGDSLQILELMAVCWAFNNWMSSRLNIVSDSLYVVGVVERIEDAAIRSAGRMRLVQLFRQLQQTIRQRSAPYCIIHISSHQLDKGL</sequence>
<dbReference type="InterPro" id="IPR043502">
    <property type="entry name" value="DNA/RNA_pol_sf"/>
</dbReference>
<dbReference type="AlphaFoldDB" id="A0A7K4K7K7"/>
<comment type="similarity">
    <text evidence="1">Belongs to the beta type-B retroviral polymerase family. HERV class-II K(HML-2) pol subfamily.</text>
</comment>
<dbReference type="InterPro" id="IPR010661">
    <property type="entry name" value="RVT_thumb"/>
</dbReference>
<dbReference type="InterPro" id="IPR043128">
    <property type="entry name" value="Rev_trsase/Diguanyl_cyclase"/>
</dbReference>
<dbReference type="Pfam" id="PF00078">
    <property type="entry name" value="RVT_1"/>
    <property type="match status" value="1"/>
</dbReference>
<dbReference type="SUPFAM" id="SSF56672">
    <property type="entry name" value="DNA/RNA polymerases"/>
    <property type="match status" value="1"/>
</dbReference>
<accession>A0A7K4K7K7</accession>
<dbReference type="PROSITE" id="PS50878">
    <property type="entry name" value="RT_POL"/>
    <property type="match status" value="1"/>
</dbReference>
<evidence type="ECO:0000256" key="4">
    <source>
        <dbReference type="ARBA" id="ARBA00022695"/>
    </source>
</evidence>
<dbReference type="GO" id="GO:0003964">
    <property type="term" value="F:RNA-directed DNA polymerase activity"/>
    <property type="evidence" value="ECO:0007669"/>
    <property type="project" value="UniProtKB-KW"/>
</dbReference>
<keyword evidence="4" id="KW-0548">Nucleotidyltransferase</keyword>
<keyword evidence="12" id="KW-1185">Reference proteome</keyword>
<keyword evidence="6" id="KW-0255">Endonuclease</keyword>
<dbReference type="GO" id="GO:0035613">
    <property type="term" value="F:RNA stem-loop binding"/>
    <property type="evidence" value="ECO:0007669"/>
    <property type="project" value="TreeGrafter"/>
</dbReference>
<dbReference type="Gene3D" id="3.30.70.270">
    <property type="match status" value="2"/>
</dbReference>
<dbReference type="InterPro" id="IPR002156">
    <property type="entry name" value="RNaseH_domain"/>
</dbReference>
<keyword evidence="3" id="KW-0808">Transferase</keyword>
<evidence type="ECO:0000256" key="3">
    <source>
        <dbReference type="ARBA" id="ARBA00022679"/>
    </source>
</evidence>
<dbReference type="EMBL" id="VWPX01006600">
    <property type="protein sequence ID" value="NWI12274.1"/>
    <property type="molecule type" value="Genomic_DNA"/>
</dbReference>
<reference evidence="11 12" key="1">
    <citation type="submission" date="2019-09" db="EMBL/GenBank/DDBJ databases">
        <title>Bird 10,000 Genomes (B10K) Project - Family phase.</title>
        <authorList>
            <person name="Zhang G."/>
        </authorList>
    </citation>
    <scope>NUCLEOTIDE SEQUENCE [LARGE SCALE GENOMIC DNA]</scope>
    <source>
        <strain evidence="11">B10K-MSB-42743</strain>
        <tissue evidence="11">Heart</tissue>
    </source>
</reference>
<keyword evidence="5" id="KW-0540">Nuclease</keyword>
<dbReference type="EC" id="3.1.26.4" evidence="2"/>
<evidence type="ECO:0000256" key="2">
    <source>
        <dbReference type="ARBA" id="ARBA00012180"/>
    </source>
</evidence>
<gene>
    <name evidence="11" type="primary">Hervk</name>
    <name evidence="11" type="ORF">CRYSOU_R02178</name>
</gene>
<evidence type="ECO:0000313" key="11">
    <source>
        <dbReference type="EMBL" id="NWI12274.1"/>
    </source>
</evidence>
<evidence type="ECO:0000313" key="12">
    <source>
        <dbReference type="Proteomes" id="UP000545332"/>
    </source>
</evidence>
<feature type="domain" description="RNase H type-1" evidence="10">
    <location>
        <begin position="301"/>
        <end position="422"/>
    </location>
</feature>
<dbReference type="InterPro" id="IPR000477">
    <property type="entry name" value="RT_dom"/>
</dbReference>
<proteinExistence type="inferred from homology"/>
<keyword evidence="8" id="KW-0695">RNA-directed DNA polymerase</keyword>
<evidence type="ECO:0000259" key="10">
    <source>
        <dbReference type="PROSITE" id="PS50879"/>
    </source>
</evidence>
<dbReference type="Proteomes" id="UP000545332">
    <property type="component" value="Unassembled WGS sequence"/>
</dbReference>
<evidence type="ECO:0000256" key="5">
    <source>
        <dbReference type="ARBA" id="ARBA00022722"/>
    </source>
</evidence>
<feature type="non-terminal residue" evidence="11">
    <location>
        <position position="1"/>
    </location>
</feature>
<keyword evidence="7" id="KW-0378">Hydrolase</keyword>
<evidence type="ECO:0000256" key="6">
    <source>
        <dbReference type="ARBA" id="ARBA00022759"/>
    </source>
</evidence>
<dbReference type="Pfam" id="PF06817">
    <property type="entry name" value="RVT_thumb"/>
    <property type="match status" value="1"/>
</dbReference>
<evidence type="ECO:0000256" key="1">
    <source>
        <dbReference type="ARBA" id="ARBA00010879"/>
    </source>
</evidence>
<protein>
    <recommendedName>
        <fullName evidence="2">ribonuclease H</fullName>
        <ecNumber evidence="2">3.1.26.4</ecNumber>
    </recommendedName>
</protein>
<dbReference type="InterPro" id="IPR012337">
    <property type="entry name" value="RNaseH-like_sf"/>
</dbReference>
<dbReference type="PANTHER" id="PTHR41694">
    <property type="entry name" value="ENDOGENOUS RETROVIRUS GROUP K MEMBER POL PROTEIN"/>
    <property type="match status" value="1"/>
</dbReference>
<evidence type="ECO:0000256" key="8">
    <source>
        <dbReference type="ARBA" id="ARBA00022918"/>
    </source>
</evidence>
<feature type="non-terminal residue" evidence="11">
    <location>
        <position position="422"/>
    </location>
</feature>
<dbReference type="GO" id="GO:0004523">
    <property type="term" value="F:RNA-DNA hybrid ribonuclease activity"/>
    <property type="evidence" value="ECO:0007669"/>
    <property type="project" value="UniProtKB-EC"/>
</dbReference>
<comment type="caution">
    <text evidence="11">The sequence shown here is derived from an EMBL/GenBank/DDBJ whole genome shotgun (WGS) entry which is preliminary data.</text>
</comment>
<organism evidence="11 12">
    <name type="scientific">Crypturellus soui</name>
    <dbReference type="NCBI Taxonomy" id="458187"/>
    <lineage>
        <taxon>Eukaryota</taxon>
        <taxon>Metazoa</taxon>
        <taxon>Chordata</taxon>
        <taxon>Craniata</taxon>
        <taxon>Vertebrata</taxon>
        <taxon>Euteleostomi</taxon>
        <taxon>Archelosauria</taxon>
        <taxon>Archosauria</taxon>
        <taxon>Dinosauria</taxon>
        <taxon>Saurischia</taxon>
        <taxon>Theropoda</taxon>
        <taxon>Coelurosauria</taxon>
        <taxon>Aves</taxon>
        <taxon>Palaeognathae</taxon>
        <taxon>Tinamiformes</taxon>
        <taxon>Tinamidae</taxon>
        <taxon>Crypturellus</taxon>
    </lineage>
</organism>
<dbReference type="SUPFAM" id="SSF53098">
    <property type="entry name" value="Ribonuclease H-like"/>
    <property type="match status" value="1"/>
</dbReference>
<dbReference type="InterPro" id="IPR036397">
    <property type="entry name" value="RNaseH_sf"/>
</dbReference>
<dbReference type="Gene3D" id="3.30.420.10">
    <property type="entry name" value="Ribonuclease H-like superfamily/Ribonuclease H"/>
    <property type="match status" value="1"/>
</dbReference>
<feature type="domain" description="Reverse transcriptase" evidence="9">
    <location>
        <begin position="1"/>
        <end position="78"/>
    </location>
</feature>
<dbReference type="PANTHER" id="PTHR41694:SF3">
    <property type="entry name" value="RNA-DIRECTED DNA POLYMERASE-RELATED"/>
    <property type="match status" value="1"/>
</dbReference>
<dbReference type="OrthoDB" id="6773263at2759"/>
<dbReference type="PROSITE" id="PS50879">
    <property type="entry name" value="RNASE_H_1"/>
    <property type="match status" value="1"/>
</dbReference>
<name>A0A7K4K7K7_9AVES</name>
<dbReference type="Pfam" id="PF00075">
    <property type="entry name" value="RNase_H"/>
    <property type="match status" value="1"/>
</dbReference>